<dbReference type="PANTHER" id="PTHR47104">
    <property type="entry name" value="SEC14P-LIKE PHOSPHATIDYLINOSITOL TRANSFER FAMILY PROTEIN"/>
    <property type="match status" value="1"/>
</dbReference>
<keyword evidence="2" id="KW-1185">Reference proteome</keyword>
<name>A0A9D5CAY1_9LILI</name>
<organism evidence="1 2">
    <name type="scientific">Dioscorea zingiberensis</name>
    <dbReference type="NCBI Taxonomy" id="325984"/>
    <lineage>
        <taxon>Eukaryota</taxon>
        <taxon>Viridiplantae</taxon>
        <taxon>Streptophyta</taxon>
        <taxon>Embryophyta</taxon>
        <taxon>Tracheophyta</taxon>
        <taxon>Spermatophyta</taxon>
        <taxon>Magnoliopsida</taxon>
        <taxon>Liliopsida</taxon>
        <taxon>Dioscoreales</taxon>
        <taxon>Dioscoreaceae</taxon>
        <taxon>Dioscorea</taxon>
    </lineage>
</organism>
<dbReference type="AlphaFoldDB" id="A0A9D5CAY1"/>
<gene>
    <name evidence="1" type="ORF">J5N97_022305</name>
</gene>
<dbReference type="EMBL" id="JAGGNH010000006">
    <property type="protein sequence ID" value="KAJ0969428.1"/>
    <property type="molecule type" value="Genomic_DNA"/>
</dbReference>
<dbReference type="PANTHER" id="PTHR47104:SF1">
    <property type="entry name" value="SEC14P-LIKE PHOSPHATIDYLINOSITOL TRANSFER FAMILY PROTEIN"/>
    <property type="match status" value="1"/>
</dbReference>
<reference evidence="1" key="1">
    <citation type="submission" date="2021-03" db="EMBL/GenBank/DDBJ databases">
        <authorList>
            <person name="Li Z."/>
            <person name="Yang C."/>
        </authorList>
    </citation>
    <scope>NUCLEOTIDE SEQUENCE</scope>
    <source>
        <strain evidence="1">Dzin_1.0</strain>
        <tissue evidence="1">Leaf</tissue>
    </source>
</reference>
<proteinExistence type="predicted"/>
<reference evidence="1" key="2">
    <citation type="journal article" date="2022" name="Hortic Res">
        <title>The genome of Dioscorea zingiberensis sheds light on the biosynthesis, origin and evolution of the medicinally important diosgenin saponins.</title>
        <authorList>
            <person name="Li Y."/>
            <person name="Tan C."/>
            <person name="Li Z."/>
            <person name="Guo J."/>
            <person name="Li S."/>
            <person name="Chen X."/>
            <person name="Wang C."/>
            <person name="Dai X."/>
            <person name="Yang H."/>
            <person name="Song W."/>
            <person name="Hou L."/>
            <person name="Xu J."/>
            <person name="Tong Z."/>
            <person name="Xu A."/>
            <person name="Yuan X."/>
            <person name="Wang W."/>
            <person name="Yang Q."/>
            <person name="Chen L."/>
            <person name="Sun Z."/>
            <person name="Wang K."/>
            <person name="Pan B."/>
            <person name="Chen J."/>
            <person name="Bao Y."/>
            <person name="Liu F."/>
            <person name="Qi X."/>
            <person name="Gang D.R."/>
            <person name="Wen J."/>
            <person name="Li J."/>
        </authorList>
    </citation>
    <scope>NUCLEOTIDE SEQUENCE</scope>
    <source>
        <strain evidence="1">Dzin_1.0</strain>
    </source>
</reference>
<comment type="caution">
    <text evidence="1">The sequence shown here is derived from an EMBL/GenBank/DDBJ whole genome shotgun (WGS) entry which is preliminary data.</text>
</comment>
<dbReference type="OrthoDB" id="75724at2759"/>
<evidence type="ECO:0000313" key="1">
    <source>
        <dbReference type="EMBL" id="KAJ0969428.1"/>
    </source>
</evidence>
<sequence length="221" mass="25002">MEEDTLDNDPRAALLWYNSSTSVNQASLSSWFSFTISGHDSLKSWYLNRVAQMSSLSLVGLSLYMARSYYFASPASQSTPVKTPQSTPRKLWPSFLQSPKSALFSLRKDGQHGGGKGEKGKEAFMAYLRLYRRPYDEMVYRAKMKPSLGGLVSIMSPYAVVDATPARDYVSPAEILRVFTVDATIERKAIIKSPTKKIPLELVMREQRRELKKKRSSEGRR</sequence>
<dbReference type="Proteomes" id="UP001085076">
    <property type="component" value="Miscellaneous, Linkage group lg06"/>
</dbReference>
<accession>A0A9D5CAY1</accession>
<evidence type="ECO:0000313" key="2">
    <source>
        <dbReference type="Proteomes" id="UP001085076"/>
    </source>
</evidence>
<protein>
    <submittedName>
        <fullName evidence="1">Uncharacterized protein</fullName>
    </submittedName>
</protein>